<organism evidence="1 2">
    <name type="scientific">Paenibacillus paeoniae</name>
    <dbReference type="NCBI Taxonomy" id="2292705"/>
    <lineage>
        <taxon>Bacteria</taxon>
        <taxon>Bacillati</taxon>
        <taxon>Bacillota</taxon>
        <taxon>Bacilli</taxon>
        <taxon>Bacillales</taxon>
        <taxon>Paenibacillaceae</taxon>
        <taxon>Paenibacillus</taxon>
    </lineage>
</organism>
<proteinExistence type="predicted"/>
<accession>A0A371PKM0</accession>
<evidence type="ECO:0000313" key="2">
    <source>
        <dbReference type="Proteomes" id="UP000261905"/>
    </source>
</evidence>
<dbReference type="InterPro" id="IPR012349">
    <property type="entry name" value="Split_barrel_FMN-bd"/>
</dbReference>
<dbReference type="Proteomes" id="UP000261905">
    <property type="component" value="Unassembled WGS sequence"/>
</dbReference>
<comment type="caution">
    <text evidence="1">The sequence shown here is derived from an EMBL/GenBank/DDBJ whole genome shotgun (WGS) entry which is preliminary data.</text>
</comment>
<dbReference type="RefSeq" id="WP_116042987.1">
    <property type="nucleotide sequence ID" value="NZ_QUBQ01000001.1"/>
</dbReference>
<reference evidence="1 2" key="1">
    <citation type="submission" date="2018-08" db="EMBL/GenBank/DDBJ databases">
        <title>Paenibacillus sp. M4BSY-1, whole genome shotgun sequence.</title>
        <authorList>
            <person name="Tuo L."/>
        </authorList>
    </citation>
    <scope>NUCLEOTIDE SEQUENCE [LARGE SCALE GENOMIC DNA]</scope>
    <source>
        <strain evidence="1 2">M4BSY-1</strain>
    </source>
</reference>
<dbReference type="Pfam" id="PF12900">
    <property type="entry name" value="Pyridox_ox_2"/>
    <property type="match status" value="1"/>
</dbReference>
<protein>
    <submittedName>
        <fullName evidence="1">Pyridoxamine 5'-phosphate oxidase family protein</fullName>
    </submittedName>
</protein>
<sequence>MFTVRLSKRECQDNEKIDRFLQEAQTGFLGLTDGLTPYVVPLNFVWVQERGAFYFHGAEEGRKMELMARNKEACLTVSESFGTIPDPIPAKTDTAYMSVMAFGEMELVPDLAEATEAMQAMLDKYAPGYYKAPLSASHVERYRSSTGSRTFIFKLVVRERTAKENVKEQS</sequence>
<dbReference type="AlphaFoldDB" id="A0A371PKM0"/>
<dbReference type="SUPFAM" id="SSF50475">
    <property type="entry name" value="FMN-binding split barrel"/>
    <property type="match status" value="1"/>
</dbReference>
<evidence type="ECO:0000313" key="1">
    <source>
        <dbReference type="EMBL" id="REK76209.1"/>
    </source>
</evidence>
<gene>
    <name evidence="1" type="ORF">DX130_03915</name>
</gene>
<dbReference type="PANTHER" id="PTHR34071:SF2">
    <property type="entry name" value="FLAVIN-NUCLEOTIDE-BINDING PROTEIN"/>
    <property type="match status" value="1"/>
</dbReference>
<name>A0A371PKM0_9BACL</name>
<dbReference type="Gene3D" id="2.30.110.10">
    <property type="entry name" value="Electron Transport, Fmn-binding Protein, Chain A"/>
    <property type="match status" value="1"/>
</dbReference>
<dbReference type="EMBL" id="QUBQ01000001">
    <property type="protein sequence ID" value="REK76209.1"/>
    <property type="molecule type" value="Genomic_DNA"/>
</dbReference>
<dbReference type="InterPro" id="IPR024747">
    <property type="entry name" value="Pyridox_Oxase-rel"/>
</dbReference>
<dbReference type="PANTHER" id="PTHR34071">
    <property type="entry name" value="5-NITROIMIDAZOLE ANTIBIOTICS RESISTANCE PROTEIN, NIMA-FAMILY-RELATED PROTEIN-RELATED"/>
    <property type="match status" value="1"/>
</dbReference>
<dbReference type="OrthoDB" id="9794935at2"/>
<keyword evidence="2" id="KW-1185">Reference proteome</keyword>